<evidence type="ECO:0000313" key="15">
    <source>
        <dbReference type="Proteomes" id="UP000295264"/>
    </source>
</evidence>
<evidence type="ECO:0000256" key="10">
    <source>
        <dbReference type="ARBA" id="ARBA00040243"/>
    </source>
</evidence>
<dbReference type="EMBL" id="QWLN02005965">
    <property type="protein sequence ID" value="TEA36707.1"/>
    <property type="molecule type" value="Genomic_DNA"/>
</dbReference>
<dbReference type="SUPFAM" id="SSF55718">
    <property type="entry name" value="SCP-like"/>
    <property type="match status" value="1"/>
</dbReference>
<dbReference type="GO" id="GO:0005739">
    <property type="term" value="C:mitochondrion"/>
    <property type="evidence" value="ECO:0007669"/>
    <property type="project" value="UniProtKB-SubCell"/>
</dbReference>
<evidence type="ECO:0000256" key="1">
    <source>
        <dbReference type="ARBA" id="ARBA00004173"/>
    </source>
</evidence>
<comment type="function">
    <text evidence="11">Has apparently no steroid dehydrogenase activity. Controls bile acid (BA) and lipid metabolism in response to nutritional cues.</text>
</comment>
<gene>
    <name evidence="14" type="ORF">DBR06_SOUSAS310120</name>
</gene>
<organism evidence="14 15">
    <name type="scientific">Sousa chinensis</name>
    <name type="common">Indo-pacific humpbacked dolphin</name>
    <name type="synonym">Steno chinensis</name>
    <dbReference type="NCBI Taxonomy" id="103600"/>
    <lineage>
        <taxon>Eukaryota</taxon>
        <taxon>Metazoa</taxon>
        <taxon>Chordata</taxon>
        <taxon>Craniata</taxon>
        <taxon>Vertebrata</taxon>
        <taxon>Euteleostomi</taxon>
        <taxon>Mammalia</taxon>
        <taxon>Eutheria</taxon>
        <taxon>Laurasiatheria</taxon>
        <taxon>Artiodactyla</taxon>
        <taxon>Whippomorpha</taxon>
        <taxon>Cetacea</taxon>
        <taxon>Odontoceti</taxon>
        <taxon>Delphinidae</taxon>
        <taxon>Sousa</taxon>
    </lineage>
</organism>
<dbReference type="GO" id="GO:0042632">
    <property type="term" value="P:cholesterol homeostasis"/>
    <property type="evidence" value="ECO:0007669"/>
    <property type="project" value="UniProtKB-ARBA"/>
</dbReference>
<evidence type="ECO:0000256" key="2">
    <source>
        <dbReference type="ARBA" id="ARBA00004275"/>
    </source>
</evidence>
<dbReference type="InterPro" id="IPR036291">
    <property type="entry name" value="NAD(P)-bd_dom_sf"/>
</dbReference>
<evidence type="ECO:0000256" key="9">
    <source>
        <dbReference type="ARBA" id="ARBA00023278"/>
    </source>
</evidence>
<dbReference type="PANTHER" id="PTHR42808:SF3">
    <property type="entry name" value="HYDROXYSTEROID DEHYDROGENASE-LIKE PROTEIN 2"/>
    <property type="match status" value="1"/>
</dbReference>
<keyword evidence="9" id="KW-0379">Hydroxylation</keyword>
<proteinExistence type="inferred from homology"/>
<dbReference type="PRINTS" id="PR00081">
    <property type="entry name" value="GDHRDH"/>
</dbReference>
<evidence type="ECO:0000256" key="12">
    <source>
        <dbReference type="SAM" id="MobiDB-lite"/>
    </source>
</evidence>
<evidence type="ECO:0000256" key="8">
    <source>
        <dbReference type="ARBA" id="ARBA00023140"/>
    </source>
</evidence>
<dbReference type="SUPFAM" id="SSF51735">
    <property type="entry name" value="NAD(P)-binding Rossmann-fold domains"/>
    <property type="match status" value="1"/>
</dbReference>
<evidence type="ECO:0000259" key="13">
    <source>
        <dbReference type="Pfam" id="PF02036"/>
    </source>
</evidence>
<accession>A0A484GLL8</accession>
<dbReference type="Pfam" id="PF00106">
    <property type="entry name" value="adh_short"/>
    <property type="match status" value="1"/>
</dbReference>
<dbReference type="AlphaFoldDB" id="A0A484GLL8"/>
<dbReference type="GO" id="GO:0005777">
    <property type="term" value="C:peroxisome"/>
    <property type="evidence" value="ECO:0007669"/>
    <property type="project" value="UniProtKB-SubCell"/>
</dbReference>
<dbReference type="InterPro" id="IPR051935">
    <property type="entry name" value="HSDL2"/>
</dbReference>
<evidence type="ECO:0000256" key="11">
    <source>
        <dbReference type="ARBA" id="ARBA00045401"/>
    </source>
</evidence>
<sequence length="418" mass="45065">MLPNTGKLAGCTVFITGASRGIGKAIALKAAKDGANIVIAAKTAQAHPKLAGTIYTAAEEIKAAGGKALPCVVDVRDEQQISSAVEKAVEKFGGIDILVNNASAISLTNTLETPTKKVDLMMNINTRGTYLTSKACIPYLKKSKIAHILNLSPPLNLNPLWFKQHCAYTIAKYGMSMCVLGMAEEFKGEIAVNALWPKTAIYTAAMDMLGGSGIESQCRKVDIMADAAYCIFKKPKSFTGNFIIDENILKEEGIKNFDVYAVTPGHPLLPDFFLDEQPVTVTKEPATHGALPELKEKEAQPPPKPRSGAVEGTFRIVKDSLSDDIVKATQAIYQFELSGEDGGTWFLDLKSKGGNVGHGEPSDRADVVMSMSTDDFVKMFSGKLKPTIAFMSGRLKIKGNMALAIKLEKLMNQMNARL</sequence>
<dbReference type="InterPro" id="IPR002347">
    <property type="entry name" value="SDR_fam"/>
</dbReference>
<comment type="similarity">
    <text evidence="3">Belongs to the short-chain dehydrogenases/reductases (SDR) family.</text>
</comment>
<protein>
    <recommendedName>
        <fullName evidence="10">Hydroxysteroid dehydrogenase-like protein 2</fullName>
    </recommendedName>
</protein>
<name>A0A484GLL8_SOUCH</name>
<comment type="subcellular location">
    <subcellularLocation>
        <location evidence="1">Mitochondrion</location>
    </subcellularLocation>
    <subcellularLocation>
        <location evidence="2">Peroxisome</location>
    </subcellularLocation>
</comment>
<evidence type="ECO:0000256" key="7">
    <source>
        <dbReference type="ARBA" id="ARBA00023128"/>
    </source>
</evidence>
<dbReference type="GO" id="GO:0016491">
    <property type="term" value="F:oxidoreductase activity"/>
    <property type="evidence" value="ECO:0007669"/>
    <property type="project" value="UniProtKB-KW"/>
</dbReference>
<keyword evidence="6" id="KW-0560">Oxidoreductase</keyword>
<dbReference type="InterPro" id="IPR036527">
    <property type="entry name" value="SCP2_sterol-bd_dom_sf"/>
</dbReference>
<evidence type="ECO:0000313" key="14">
    <source>
        <dbReference type="EMBL" id="TEA36707.1"/>
    </source>
</evidence>
<evidence type="ECO:0000256" key="4">
    <source>
        <dbReference type="ARBA" id="ARBA00022857"/>
    </source>
</evidence>
<dbReference type="CDD" id="cd09762">
    <property type="entry name" value="HSDL2_SDR_c"/>
    <property type="match status" value="1"/>
</dbReference>
<feature type="region of interest" description="Disordered" evidence="12">
    <location>
        <begin position="285"/>
        <end position="310"/>
    </location>
</feature>
<keyword evidence="15" id="KW-1185">Reference proteome</keyword>
<evidence type="ECO:0000256" key="3">
    <source>
        <dbReference type="ARBA" id="ARBA00006484"/>
    </source>
</evidence>
<dbReference type="PANTHER" id="PTHR42808">
    <property type="entry name" value="HYDROXYSTEROID DEHYDROGENASE-LIKE PROTEIN 2"/>
    <property type="match status" value="1"/>
</dbReference>
<keyword evidence="5" id="KW-0007">Acetylation</keyword>
<feature type="domain" description="SCP2" evidence="13">
    <location>
        <begin position="319"/>
        <end position="411"/>
    </location>
</feature>
<reference evidence="14 15" key="1">
    <citation type="journal article" date="2018" name="Genomics">
        <title>Molecular footprints of inshore aquatic adaptation in Indo-Pacific humpback dolphin (Sousa chinensis).</title>
        <authorList>
            <person name="Ming Y."/>
            <person name="Jian J."/>
            <person name="Yu F."/>
            <person name="Yu X."/>
            <person name="Wang J."/>
            <person name="Liu W."/>
        </authorList>
    </citation>
    <scope>NUCLEOTIDE SEQUENCE [LARGE SCALE GENOMIC DNA]</scope>
    <source>
        <strain evidence="14">MY-2018</strain>
        <tissue evidence="14">Skin</tissue>
    </source>
</reference>
<evidence type="ECO:0000256" key="6">
    <source>
        <dbReference type="ARBA" id="ARBA00023002"/>
    </source>
</evidence>
<dbReference type="FunFam" id="3.40.50.720:FF:000301">
    <property type="entry name" value="Hydroxysteroid dehydrogenase like 2"/>
    <property type="match status" value="1"/>
</dbReference>
<dbReference type="Gene3D" id="3.30.1050.10">
    <property type="entry name" value="SCP2 sterol-binding domain"/>
    <property type="match status" value="1"/>
</dbReference>
<dbReference type="InterPro" id="IPR003033">
    <property type="entry name" value="SCP2_sterol-bd_dom"/>
</dbReference>
<keyword evidence="7" id="KW-0496">Mitochondrion</keyword>
<dbReference type="Pfam" id="PF02036">
    <property type="entry name" value="SCP2"/>
    <property type="match status" value="1"/>
</dbReference>
<keyword evidence="4" id="KW-0521">NADP</keyword>
<dbReference type="Gene3D" id="3.40.50.720">
    <property type="entry name" value="NAD(P)-binding Rossmann-like Domain"/>
    <property type="match status" value="1"/>
</dbReference>
<comment type="caution">
    <text evidence="14">The sequence shown here is derived from an EMBL/GenBank/DDBJ whole genome shotgun (WGS) entry which is preliminary data.</text>
</comment>
<evidence type="ECO:0000256" key="5">
    <source>
        <dbReference type="ARBA" id="ARBA00022990"/>
    </source>
</evidence>
<keyword evidence="8" id="KW-0576">Peroxisome</keyword>
<dbReference type="Proteomes" id="UP000295264">
    <property type="component" value="Unassembled WGS sequence"/>
</dbReference>
<dbReference type="FunFam" id="3.30.1050.10:FF:000005">
    <property type="entry name" value="hydroxysteroid dehydrogenase-like protein 2 isoform X1"/>
    <property type="match status" value="1"/>
</dbReference>
<dbReference type="NCBIfam" id="NF006133">
    <property type="entry name" value="PRK08278.1"/>
    <property type="match status" value="1"/>
</dbReference>